<evidence type="ECO:0000313" key="3">
    <source>
        <dbReference type="Proteomes" id="UP001054945"/>
    </source>
</evidence>
<comment type="caution">
    <text evidence="2">The sequence shown here is derived from an EMBL/GenBank/DDBJ whole genome shotgun (WGS) entry which is preliminary data.</text>
</comment>
<keyword evidence="1" id="KW-0472">Membrane</keyword>
<keyword evidence="1" id="KW-0812">Transmembrane</keyword>
<evidence type="ECO:0000256" key="1">
    <source>
        <dbReference type="SAM" id="Phobius"/>
    </source>
</evidence>
<feature type="transmembrane region" description="Helical" evidence="1">
    <location>
        <begin position="21"/>
        <end position="44"/>
    </location>
</feature>
<gene>
    <name evidence="2" type="ORF">CEXT_622761</name>
</gene>
<sequence>MDGEAQGRREQIRMFRGGVSRVFWIFEMALFMSTLKCVVTWFYYVKILLPSSDLASPGKSDQRPRTTSPRALLSCAKRNLNGYFQKQHNHTITRNSAVPTTNKGTVDFLHKPASKKEGKKIITVSTPTPQSGWGEKILSIWHLRENGAGA</sequence>
<name>A0AAV4QBQ5_CAEEX</name>
<protein>
    <submittedName>
        <fullName evidence="2">Uncharacterized protein</fullName>
    </submittedName>
</protein>
<proteinExistence type="predicted"/>
<organism evidence="2 3">
    <name type="scientific">Caerostris extrusa</name>
    <name type="common">Bark spider</name>
    <name type="synonym">Caerostris bankana</name>
    <dbReference type="NCBI Taxonomy" id="172846"/>
    <lineage>
        <taxon>Eukaryota</taxon>
        <taxon>Metazoa</taxon>
        <taxon>Ecdysozoa</taxon>
        <taxon>Arthropoda</taxon>
        <taxon>Chelicerata</taxon>
        <taxon>Arachnida</taxon>
        <taxon>Araneae</taxon>
        <taxon>Araneomorphae</taxon>
        <taxon>Entelegynae</taxon>
        <taxon>Araneoidea</taxon>
        <taxon>Araneidae</taxon>
        <taxon>Caerostris</taxon>
    </lineage>
</organism>
<accession>A0AAV4QBQ5</accession>
<dbReference type="Proteomes" id="UP001054945">
    <property type="component" value="Unassembled WGS sequence"/>
</dbReference>
<reference evidence="2 3" key="1">
    <citation type="submission" date="2021-06" db="EMBL/GenBank/DDBJ databases">
        <title>Caerostris extrusa draft genome.</title>
        <authorList>
            <person name="Kono N."/>
            <person name="Arakawa K."/>
        </authorList>
    </citation>
    <scope>NUCLEOTIDE SEQUENCE [LARGE SCALE GENOMIC DNA]</scope>
</reference>
<evidence type="ECO:0000313" key="2">
    <source>
        <dbReference type="EMBL" id="GIY05657.1"/>
    </source>
</evidence>
<keyword evidence="1" id="KW-1133">Transmembrane helix</keyword>
<keyword evidence="3" id="KW-1185">Reference proteome</keyword>
<dbReference type="AlphaFoldDB" id="A0AAV4QBQ5"/>
<dbReference type="EMBL" id="BPLR01005864">
    <property type="protein sequence ID" value="GIY05657.1"/>
    <property type="molecule type" value="Genomic_DNA"/>
</dbReference>